<name>A0A926UW24_9CYAN</name>
<accession>A0A926UW24</accession>
<protein>
    <submittedName>
        <fullName evidence="1">Uncharacterized protein</fullName>
    </submittedName>
</protein>
<reference evidence="1" key="1">
    <citation type="journal article" date="2015" name="ISME J.">
        <title>Draft Genome Sequence of Streptomyces incarnatus NRRL8089, which Produces the Nucleoside Antibiotic Sinefungin.</title>
        <authorList>
            <person name="Oshima K."/>
            <person name="Hattori M."/>
            <person name="Shimizu H."/>
            <person name="Fukuda K."/>
            <person name="Nemoto M."/>
            <person name="Inagaki K."/>
            <person name="Tamura T."/>
        </authorList>
    </citation>
    <scope>NUCLEOTIDE SEQUENCE</scope>
    <source>
        <strain evidence="1">FACHB-1277</strain>
    </source>
</reference>
<comment type="caution">
    <text evidence="1">The sequence shown here is derived from an EMBL/GenBank/DDBJ whole genome shotgun (WGS) entry which is preliminary data.</text>
</comment>
<dbReference type="AlphaFoldDB" id="A0A926UW24"/>
<dbReference type="Proteomes" id="UP000631421">
    <property type="component" value="Unassembled WGS sequence"/>
</dbReference>
<sequence length="181" mass="20182">MPVYPAYPKDLDRFIFADSPPATRRDGSPIQIGDRLIKNNGQKYFYDGSDWLTEQAGGIAGRWTFVGGSESFLLENATLIGYQDLSALKIISLNIRYFLITQGGLENANNYWHFAFVFRGSRNQNQSGFFNWEMSLRLDGIAFPIPTTSPQHLILYPPNPKTAFCDLAAISAAALKFGSVT</sequence>
<feature type="non-terminal residue" evidence="1">
    <location>
        <position position="181"/>
    </location>
</feature>
<dbReference type="RefSeq" id="WP_190352706.1">
    <property type="nucleotide sequence ID" value="NZ_JACJPY010000095.1"/>
</dbReference>
<evidence type="ECO:0000313" key="1">
    <source>
        <dbReference type="EMBL" id="MBD2152297.1"/>
    </source>
</evidence>
<keyword evidence="2" id="KW-1185">Reference proteome</keyword>
<reference evidence="1" key="2">
    <citation type="submission" date="2020-08" db="EMBL/GenBank/DDBJ databases">
        <authorList>
            <person name="Chen M."/>
            <person name="Teng W."/>
            <person name="Zhao L."/>
            <person name="Hu C."/>
            <person name="Zhou Y."/>
            <person name="Han B."/>
            <person name="Song L."/>
            <person name="Shu W."/>
        </authorList>
    </citation>
    <scope>NUCLEOTIDE SEQUENCE</scope>
    <source>
        <strain evidence="1">FACHB-1277</strain>
    </source>
</reference>
<proteinExistence type="predicted"/>
<dbReference type="EMBL" id="JACJPY010000095">
    <property type="protein sequence ID" value="MBD2152297.1"/>
    <property type="molecule type" value="Genomic_DNA"/>
</dbReference>
<evidence type="ECO:0000313" key="2">
    <source>
        <dbReference type="Proteomes" id="UP000631421"/>
    </source>
</evidence>
<gene>
    <name evidence="1" type="ORF">H6F44_19565</name>
</gene>
<organism evidence="1 2">
    <name type="scientific">Pseudanabaena cinerea FACHB-1277</name>
    <dbReference type="NCBI Taxonomy" id="2949581"/>
    <lineage>
        <taxon>Bacteria</taxon>
        <taxon>Bacillati</taxon>
        <taxon>Cyanobacteriota</taxon>
        <taxon>Cyanophyceae</taxon>
        <taxon>Pseudanabaenales</taxon>
        <taxon>Pseudanabaenaceae</taxon>
        <taxon>Pseudanabaena</taxon>
        <taxon>Pseudanabaena cinerea</taxon>
    </lineage>
</organism>